<evidence type="ECO:0000256" key="3">
    <source>
        <dbReference type="ARBA" id="ARBA00022801"/>
    </source>
</evidence>
<dbReference type="GO" id="GO:0052689">
    <property type="term" value="F:carboxylic ester hydrolase activity"/>
    <property type="evidence" value="ECO:0007669"/>
    <property type="project" value="UniProtKB-KW"/>
</dbReference>
<organism evidence="6 7">
    <name type="scientific">Brassicogethes aeneus</name>
    <name type="common">Rape pollen beetle</name>
    <name type="synonym">Meligethes aeneus</name>
    <dbReference type="NCBI Taxonomy" id="1431903"/>
    <lineage>
        <taxon>Eukaryota</taxon>
        <taxon>Metazoa</taxon>
        <taxon>Ecdysozoa</taxon>
        <taxon>Arthropoda</taxon>
        <taxon>Hexapoda</taxon>
        <taxon>Insecta</taxon>
        <taxon>Pterygota</taxon>
        <taxon>Neoptera</taxon>
        <taxon>Endopterygota</taxon>
        <taxon>Coleoptera</taxon>
        <taxon>Polyphaga</taxon>
        <taxon>Cucujiformia</taxon>
        <taxon>Nitidulidae</taxon>
        <taxon>Meligethinae</taxon>
        <taxon>Brassicogethes</taxon>
    </lineage>
</organism>
<reference evidence="6" key="1">
    <citation type="submission" date="2021-12" db="EMBL/GenBank/DDBJ databases">
        <authorList>
            <person name="King R."/>
        </authorList>
    </citation>
    <scope>NUCLEOTIDE SEQUENCE</scope>
</reference>
<accession>A0A9P0FCD3</accession>
<feature type="domain" description="Carboxylesterase type B" evidence="5">
    <location>
        <begin position="3"/>
        <end position="531"/>
    </location>
</feature>
<dbReference type="Proteomes" id="UP001154078">
    <property type="component" value="Chromosome 2"/>
</dbReference>
<comment type="similarity">
    <text evidence="1">Belongs to the type-B carboxylesterase/lipase family.</text>
</comment>
<evidence type="ECO:0000313" key="7">
    <source>
        <dbReference type="Proteomes" id="UP001154078"/>
    </source>
</evidence>
<protein>
    <recommendedName>
        <fullName evidence="5">Carboxylesterase type B domain-containing protein</fullName>
    </recommendedName>
</protein>
<dbReference type="AlphaFoldDB" id="A0A9P0FCD3"/>
<evidence type="ECO:0000256" key="4">
    <source>
        <dbReference type="ARBA" id="ARBA00023180"/>
    </source>
</evidence>
<evidence type="ECO:0000256" key="1">
    <source>
        <dbReference type="ARBA" id="ARBA00005964"/>
    </source>
</evidence>
<keyword evidence="2" id="KW-0719">Serine esterase</keyword>
<dbReference type="PANTHER" id="PTHR43142:SF1">
    <property type="entry name" value="CARBOXYLIC ESTER HYDROLASE"/>
    <property type="match status" value="1"/>
</dbReference>
<keyword evidence="3" id="KW-0378">Hydrolase</keyword>
<dbReference type="OrthoDB" id="19653at2759"/>
<proteinExistence type="inferred from homology"/>
<sequence>MKDPIVKISSGKIQGKKDFDVNGEEYYCFLGIPYAEPPLGKLRFKDPQPIRPWRNIFDATEEGSACAQVDLITKERIGTEDCLNLNVFTKKISDIKSYDLKPVMVFIHGGAYLSGSNSQSLYGANFLIAEDVVLVTINYRLGIFGFFNIDDESLDVPGNQAFKDMLLALKWVQENIRKFCGDSNNVTLFGESAGSGSAHLLMLSPLSKGKKTHPYRLFHKVIAQSGCAINGWNYRRKSATEEIAKKLNMSCRDPKKFLDDIQAVPLETIVDVQLQYEKEEDLGNTDRYIGLLIEKPHPNAFLTKHPWDIIKKGDYHHVPLMMGYNTGEGMLFKALIPKNKRSVYWECPEINVPDLLGFRTGSEVSKAFGKKITDYYMGPGPHTLDNTLEKMFMMTSDNCFVWGINYCVRKHASYSSEPIYFYRMSIETELNTFKILSNINSPGVSHADDLGYLFKSALTPDIEPGSMEDIGRRRFCRMWTNFAKYGDPTPVSDSLVPIKWLPVGDNKLCFLDIGKELQMLENPDKKRMDFWDDIYKSKDLSCKL</sequence>
<dbReference type="EMBL" id="OV121133">
    <property type="protein sequence ID" value="CAH0550113.1"/>
    <property type="molecule type" value="Genomic_DNA"/>
</dbReference>
<dbReference type="Gene3D" id="3.40.50.1820">
    <property type="entry name" value="alpha/beta hydrolase"/>
    <property type="match status" value="1"/>
</dbReference>
<dbReference type="InterPro" id="IPR029058">
    <property type="entry name" value="AB_hydrolase_fold"/>
</dbReference>
<evidence type="ECO:0000259" key="5">
    <source>
        <dbReference type="Pfam" id="PF00135"/>
    </source>
</evidence>
<dbReference type="SUPFAM" id="SSF53474">
    <property type="entry name" value="alpha/beta-Hydrolases"/>
    <property type="match status" value="1"/>
</dbReference>
<keyword evidence="4" id="KW-0325">Glycoprotein</keyword>
<keyword evidence="7" id="KW-1185">Reference proteome</keyword>
<gene>
    <name evidence="6" type="ORF">MELIAE_LOCUS3013</name>
</gene>
<dbReference type="Pfam" id="PF00135">
    <property type="entry name" value="COesterase"/>
    <property type="match status" value="1"/>
</dbReference>
<dbReference type="InterPro" id="IPR002018">
    <property type="entry name" value="CarbesteraseB"/>
</dbReference>
<dbReference type="PANTHER" id="PTHR43142">
    <property type="entry name" value="CARBOXYLIC ESTER HYDROLASE"/>
    <property type="match status" value="1"/>
</dbReference>
<evidence type="ECO:0000313" key="6">
    <source>
        <dbReference type="EMBL" id="CAH0550113.1"/>
    </source>
</evidence>
<name>A0A9P0FCD3_BRAAE</name>
<evidence type="ECO:0000256" key="2">
    <source>
        <dbReference type="ARBA" id="ARBA00022487"/>
    </source>
</evidence>